<dbReference type="OrthoDB" id="641149at2759"/>
<feature type="region of interest" description="Disordered" evidence="1">
    <location>
        <begin position="102"/>
        <end position="148"/>
    </location>
</feature>
<dbReference type="AlphaFoldDB" id="A0A8J5XQJ1"/>
<dbReference type="SUPFAM" id="SSF63748">
    <property type="entry name" value="Tudor/PWWP/MBT"/>
    <property type="match status" value="1"/>
</dbReference>
<dbReference type="InterPro" id="IPR000313">
    <property type="entry name" value="PWWP_dom"/>
</dbReference>
<evidence type="ECO:0000259" key="2">
    <source>
        <dbReference type="PROSITE" id="PS50812"/>
    </source>
</evidence>
<evidence type="ECO:0000313" key="4">
    <source>
        <dbReference type="Proteomes" id="UP000751190"/>
    </source>
</evidence>
<dbReference type="PROSITE" id="PS50812">
    <property type="entry name" value="PWWP"/>
    <property type="match status" value="1"/>
</dbReference>
<evidence type="ECO:0000256" key="1">
    <source>
        <dbReference type="SAM" id="MobiDB-lite"/>
    </source>
</evidence>
<protein>
    <recommendedName>
        <fullName evidence="2">PWWP domain-containing protein</fullName>
    </recommendedName>
</protein>
<sequence length="243" mass="26050">MADFAPGEIAWVKMRGWPRWPCRVCDIEQAPSDVLAARTSTRPVLVHSFGDRKYVWAAASALTKYDPTAVVSAGNRLLQNAMIEAAQASGVAPPRMALAQPMRSKPEARARHTAAPQPAVAKPASSQPEHCPDRPAQHLRPRGRQPVLQSTFRHASKKRRTSKAAGLFLNLPPALLNGNISLDAADLFRARDCAYSLFSALDAMLCPFEHPPAPLARDDSAGEEAATVAGESPVDDGCEGADA</sequence>
<dbReference type="Gene3D" id="2.30.30.140">
    <property type="match status" value="1"/>
</dbReference>
<dbReference type="CDD" id="cd05162">
    <property type="entry name" value="PWWP"/>
    <property type="match status" value="1"/>
</dbReference>
<feature type="compositionally biased region" description="Acidic residues" evidence="1">
    <location>
        <begin position="233"/>
        <end position="243"/>
    </location>
</feature>
<proteinExistence type="predicted"/>
<dbReference type="Proteomes" id="UP000751190">
    <property type="component" value="Unassembled WGS sequence"/>
</dbReference>
<organism evidence="3 4">
    <name type="scientific">Diacronema lutheri</name>
    <name type="common">Unicellular marine alga</name>
    <name type="synonym">Monochrysis lutheri</name>
    <dbReference type="NCBI Taxonomy" id="2081491"/>
    <lineage>
        <taxon>Eukaryota</taxon>
        <taxon>Haptista</taxon>
        <taxon>Haptophyta</taxon>
        <taxon>Pavlovophyceae</taxon>
        <taxon>Pavlovales</taxon>
        <taxon>Pavlovaceae</taxon>
        <taxon>Diacronema</taxon>
    </lineage>
</organism>
<gene>
    <name evidence="3" type="ORF">KFE25_006268</name>
</gene>
<feature type="domain" description="PWWP" evidence="2">
    <location>
        <begin position="6"/>
        <end position="56"/>
    </location>
</feature>
<dbReference type="Pfam" id="PF00855">
    <property type="entry name" value="PWWP"/>
    <property type="match status" value="1"/>
</dbReference>
<feature type="region of interest" description="Disordered" evidence="1">
    <location>
        <begin position="212"/>
        <end position="243"/>
    </location>
</feature>
<accession>A0A8J5XQJ1</accession>
<evidence type="ECO:0000313" key="3">
    <source>
        <dbReference type="EMBL" id="KAG8469813.1"/>
    </source>
</evidence>
<name>A0A8J5XQJ1_DIALT</name>
<dbReference type="EMBL" id="JAGTXO010000002">
    <property type="protein sequence ID" value="KAG8469813.1"/>
    <property type="molecule type" value="Genomic_DNA"/>
</dbReference>
<keyword evidence="4" id="KW-1185">Reference proteome</keyword>
<comment type="caution">
    <text evidence="3">The sequence shown here is derived from an EMBL/GenBank/DDBJ whole genome shotgun (WGS) entry which is preliminary data.</text>
</comment>
<dbReference type="SMART" id="SM00293">
    <property type="entry name" value="PWWP"/>
    <property type="match status" value="1"/>
</dbReference>
<reference evidence="3" key="1">
    <citation type="submission" date="2021-05" db="EMBL/GenBank/DDBJ databases">
        <title>The genome of the haptophyte Pavlova lutheri (Diacronema luteri, Pavlovales) - a model for lipid biosynthesis in eukaryotic algae.</title>
        <authorList>
            <person name="Hulatt C.J."/>
            <person name="Posewitz M.C."/>
        </authorList>
    </citation>
    <scope>NUCLEOTIDE SEQUENCE</scope>
    <source>
        <strain evidence="3">NIVA-4/92</strain>
    </source>
</reference>